<dbReference type="Proteomes" id="UP000570514">
    <property type="component" value="Unassembled WGS sequence"/>
</dbReference>
<comment type="function">
    <text evidence="4">Catalyzes the reversible epimerization of cellobiose to 4-O-beta-D-glucopyranosyl-D-mannose (Glc-Man).</text>
</comment>
<protein>
    <recommendedName>
        <fullName evidence="4">Cellobiose 2-epimerase</fullName>
        <shortName evidence="4">CE</shortName>
        <ecNumber evidence="4">5.1.3.11</ecNumber>
    </recommendedName>
</protein>
<sequence>MEAAEADFRPPEAQSWAGRIKGELAGNILPFWPRYVLDREGGGFFGEVGPDLSIRKQAPRASVLNTRLLWTYATAAREISPEWRPIADWAFEYVRKNFWDPQHGGLFWQLDGKGAPLDPRKQTYAQAFGIYALAEYHRLTGDAAPLELAKRLYLLIEQHAFDPEFGGYIEARGRAFEPLADMRLSEKDLNSPKSMNTHLHVLEGYTNLLRVWPDPGLKEKQKALITVMLDRIADAETGHFKLFFDERWASLNDHVSFGHDIEGSWLLWEAAEVLGDAALIERVRIVAIKMARVALAEGLDADGSMLFDADTTGRLLDVKKHWWVQAEAVVGFYNAYQLTGEEAFRAASFKAWEFIEHHVVDRVHGEWHAKLSREGVALTEAEDPDSVLAGPWKCPYHNARVCYEMLNRLMPNILGRSENKTP</sequence>
<dbReference type="EMBL" id="JAASRM010000001">
    <property type="protein sequence ID" value="NIK88407.1"/>
    <property type="molecule type" value="Genomic_DNA"/>
</dbReference>
<evidence type="ECO:0000256" key="2">
    <source>
        <dbReference type="ARBA" id="ARBA00008558"/>
    </source>
</evidence>
<comment type="similarity">
    <text evidence="2">Belongs to the N-acylglucosamine 2-epimerase family.</text>
</comment>
<organism evidence="5 6">
    <name type="scientific">Rhizomicrobium palustre</name>
    <dbReference type="NCBI Taxonomy" id="189966"/>
    <lineage>
        <taxon>Bacteria</taxon>
        <taxon>Pseudomonadati</taxon>
        <taxon>Pseudomonadota</taxon>
        <taxon>Alphaproteobacteria</taxon>
        <taxon>Micropepsales</taxon>
        <taxon>Micropepsaceae</taxon>
        <taxon>Rhizomicrobium</taxon>
    </lineage>
</organism>
<proteinExistence type="inferred from homology"/>
<evidence type="ECO:0000313" key="5">
    <source>
        <dbReference type="EMBL" id="NIK88407.1"/>
    </source>
</evidence>
<comment type="caution">
    <text evidence="5">The sequence shown here is derived from an EMBL/GenBank/DDBJ whole genome shotgun (WGS) entry which is preliminary data.</text>
</comment>
<comment type="similarity">
    <text evidence="4">Belongs to the cellobiose 2-epimerase family.</text>
</comment>
<dbReference type="InterPro" id="IPR010819">
    <property type="entry name" value="AGE/CE"/>
</dbReference>
<dbReference type="PANTHER" id="PTHR15108">
    <property type="entry name" value="N-ACYLGLUCOSAMINE-2-EPIMERASE"/>
    <property type="match status" value="1"/>
</dbReference>
<comment type="catalytic activity">
    <reaction evidence="1 4">
        <text>D-cellobiose = beta-D-glucosyl-(1-&gt;4)-D-mannopyranose</text>
        <dbReference type="Rhea" id="RHEA:23384"/>
        <dbReference type="ChEBI" id="CHEBI:17057"/>
        <dbReference type="ChEBI" id="CHEBI:47931"/>
        <dbReference type="EC" id="5.1.3.11"/>
    </reaction>
</comment>
<name>A0A846MZP0_9PROT</name>
<evidence type="ECO:0000313" key="6">
    <source>
        <dbReference type="Proteomes" id="UP000570514"/>
    </source>
</evidence>
<dbReference type="SUPFAM" id="SSF48208">
    <property type="entry name" value="Six-hairpin glycosidases"/>
    <property type="match status" value="1"/>
</dbReference>
<dbReference type="InterPro" id="IPR012341">
    <property type="entry name" value="6hp_glycosidase-like_sf"/>
</dbReference>
<evidence type="ECO:0000256" key="4">
    <source>
        <dbReference type="HAMAP-Rule" id="MF_00929"/>
    </source>
</evidence>
<dbReference type="GO" id="GO:0047736">
    <property type="term" value="F:cellobiose epimerase activity"/>
    <property type="evidence" value="ECO:0007669"/>
    <property type="project" value="UniProtKB-UniRule"/>
</dbReference>
<evidence type="ECO:0000256" key="1">
    <source>
        <dbReference type="ARBA" id="ARBA00001470"/>
    </source>
</evidence>
<dbReference type="HAMAP" id="MF_00929">
    <property type="entry name" value="Cellobiose_2_epim"/>
    <property type="match status" value="1"/>
</dbReference>
<dbReference type="RefSeq" id="WP_167082587.1">
    <property type="nucleotide sequence ID" value="NZ_BAAADC010000001.1"/>
</dbReference>
<dbReference type="InterPro" id="IPR028584">
    <property type="entry name" value="Cellobiose_2_epim"/>
</dbReference>
<gene>
    <name evidence="5" type="ORF">FHS83_001725</name>
</gene>
<keyword evidence="6" id="KW-1185">Reference proteome</keyword>
<reference evidence="5 6" key="1">
    <citation type="submission" date="2020-03" db="EMBL/GenBank/DDBJ databases">
        <title>Genomic Encyclopedia of Type Strains, Phase IV (KMG-IV): sequencing the most valuable type-strain genomes for metagenomic binning, comparative biology and taxonomic classification.</title>
        <authorList>
            <person name="Goeker M."/>
        </authorList>
    </citation>
    <scope>NUCLEOTIDE SEQUENCE [LARGE SCALE GENOMIC DNA]</scope>
    <source>
        <strain evidence="5 6">DSM 19867</strain>
    </source>
</reference>
<dbReference type="GO" id="GO:0005975">
    <property type="term" value="P:carbohydrate metabolic process"/>
    <property type="evidence" value="ECO:0007669"/>
    <property type="project" value="InterPro"/>
</dbReference>
<keyword evidence="3 4" id="KW-0413">Isomerase</keyword>
<dbReference type="InterPro" id="IPR008928">
    <property type="entry name" value="6-hairpin_glycosidase_sf"/>
</dbReference>
<dbReference type="AlphaFoldDB" id="A0A846MZP0"/>
<accession>A0A846MZP0</accession>
<dbReference type="Pfam" id="PF07221">
    <property type="entry name" value="GlcNAc_2-epim"/>
    <property type="match status" value="1"/>
</dbReference>
<dbReference type="Gene3D" id="1.50.10.10">
    <property type="match status" value="1"/>
</dbReference>
<dbReference type="EC" id="5.1.3.11" evidence="4"/>
<evidence type="ECO:0000256" key="3">
    <source>
        <dbReference type="ARBA" id="ARBA00023235"/>
    </source>
</evidence>